<feature type="domain" description="Fatty acid desaturase" evidence="2">
    <location>
        <begin position="71"/>
        <end position="345"/>
    </location>
</feature>
<feature type="transmembrane region" description="Helical" evidence="1">
    <location>
        <begin position="48"/>
        <end position="66"/>
    </location>
</feature>
<dbReference type="GO" id="GO:0008610">
    <property type="term" value="P:lipid biosynthetic process"/>
    <property type="evidence" value="ECO:0007669"/>
    <property type="project" value="UniProtKB-ARBA"/>
</dbReference>
<dbReference type="OrthoDB" id="104711at2"/>
<protein>
    <recommendedName>
        <fullName evidence="2">Fatty acid desaturase domain-containing protein</fullName>
    </recommendedName>
</protein>
<dbReference type="GO" id="GO:0016020">
    <property type="term" value="C:membrane"/>
    <property type="evidence" value="ECO:0007669"/>
    <property type="project" value="TreeGrafter"/>
</dbReference>
<name>A0A5B2UD71_9FLAO</name>
<keyword evidence="1" id="KW-1133">Transmembrane helix</keyword>
<feature type="transmembrane region" description="Helical" evidence="1">
    <location>
        <begin position="207"/>
        <end position="231"/>
    </location>
</feature>
<dbReference type="AlphaFoldDB" id="A0A5B2UD71"/>
<feature type="transmembrane region" description="Helical" evidence="1">
    <location>
        <begin position="166"/>
        <end position="186"/>
    </location>
</feature>
<gene>
    <name evidence="3" type="ORF">FW780_09470</name>
</gene>
<dbReference type="InterPro" id="IPR012171">
    <property type="entry name" value="Fatty_acid_desaturase"/>
</dbReference>
<sequence length="363" mass="42460">MINTMIMKPEIRFKKIASPFYSELREEVKILLTDEVTKKAGRLMITKFMCYALSFLLFYANLFNPHMEDKNWAVALNYIALGLTGILLAFNCAHDCVHNTFSRYKKVNQIIYYITFNLQGVNARLWRKRHIASHHVFPNVDGCDADIDDNVFLRLSAHHPKRKIHAYQHLYATLLYCFYTLHWIMIKDFIYVRKKELANLRNQTHSFMSVAEVVLLKLAYFIYMLVLPVFFTSIPVMTILFSFIIMHVTISLFFVLTLIISHLSLETDFPKADDEGYLPYDYYEHQLAVSLDYHPTSRLANWIFGGFNSHAAHHLFPGLPHTVYTIITPVIKKAALRNNFPYHEKSIVDAVVSHYQYLKKLSK</sequence>
<accession>A0A5B2UD71</accession>
<dbReference type="PANTHER" id="PTHR19353:SF19">
    <property type="entry name" value="DELTA(5) FATTY ACID DESATURASE C-RELATED"/>
    <property type="match status" value="1"/>
</dbReference>
<evidence type="ECO:0000259" key="2">
    <source>
        <dbReference type="Pfam" id="PF00487"/>
    </source>
</evidence>
<feature type="transmembrane region" description="Helical" evidence="1">
    <location>
        <begin position="72"/>
        <end position="90"/>
    </location>
</feature>
<dbReference type="Pfam" id="PF00487">
    <property type="entry name" value="FA_desaturase"/>
    <property type="match status" value="1"/>
</dbReference>
<dbReference type="GO" id="GO:0016717">
    <property type="term" value="F:oxidoreductase activity, acting on paired donors, with oxidation of a pair of donors resulting in the reduction of molecular oxygen to two molecules of water"/>
    <property type="evidence" value="ECO:0007669"/>
    <property type="project" value="TreeGrafter"/>
</dbReference>
<proteinExistence type="predicted"/>
<dbReference type="InterPro" id="IPR005804">
    <property type="entry name" value="FA_desaturase_dom"/>
</dbReference>
<keyword evidence="1" id="KW-0472">Membrane</keyword>
<dbReference type="Proteomes" id="UP000323082">
    <property type="component" value="Unassembled WGS sequence"/>
</dbReference>
<reference evidence="3 4" key="1">
    <citation type="journal article" date="2015" name="Int. J. Syst. Evol. Microbiol.">
        <title>Chryseobacterium sediminis sp. nov., isolated from a river sediment.</title>
        <authorList>
            <person name="Kampfer P."/>
            <person name="Busse H.J."/>
            <person name="McInroy J.A."/>
            <person name="Glaeser S.P."/>
        </authorList>
    </citation>
    <scope>NUCLEOTIDE SEQUENCE [LARGE SCALE GENOMIC DNA]</scope>
    <source>
        <strain evidence="3 4">IMT-174</strain>
    </source>
</reference>
<comment type="caution">
    <text evidence="3">The sequence shown here is derived from an EMBL/GenBank/DDBJ whole genome shotgun (WGS) entry which is preliminary data.</text>
</comment>
<dbReference type="PANTHER" id="PTHR19353">
    <property type="entry name" value="FATTY ACID DESATURASE 2"/>
    <property type="match status" value="1"/>
</dbReference>
<dbReference type="EMBL" id="VUNZ01000001">
    <property type="protein sequence ID" value="KAA2224411.1"/>
    <property type="molecule type" value="Genomic_DNA"/>
</dbReference>
<evidence type="ECO:0000313" key="4">
    <source>
        <dbReference type="Proteomes" id="UP000323082"/>
    </source>
</evidence>
<keyword evidence="1" id="KW-0812">Transmembrane</keyword>
<organism evidence="3 4">
    <name type="scientific">Chryseobacterium sediminis</name>
    <dbReference type="NCBI Taxonomy" id="1679494"/>
    <lineage>
        <taxon>Bacteria</taxon>
        <taxon>Pseudomonadati</taxon>
        <taxon>Bacteroidota</taxon>
        <taxon>Flavobacteriia</taxon>
        <taxon>Flavobacteriales</taxon>
        <taxon>Weeksellaceae</taxon>
        <taxon>Chryseobacterium group</taxon>
        <taxon>Chryseobacterium</taxon>
    </lineage>
</organism>
<feature type="transmembrane region" description="Helical" evidence="1">
    <location>
        <begin position="237"/>
        <end position="261"/>
    </location>
</feature>
<evidence type="ECO:0000313" key="3">
    <source>
        <dbReference type="EMBL" id="KAA2224411.1"/>
    </source>
</evidence>
<evidence type="ECO:0000256" key="1">
    <source>
        <dbReference type="SAM" id="Phobius"/>
    </source>
</evidence>